<dbReference type="Pfam" id="PF01416">
    <property type="entry name" value="PseudoU_synth_1"/>
    <property type="match status" value="1"/>
</dbReference>
<keyword evidence="2" id="KW-0819">tRNA processing</keyword>
<dbReference type="SUPFAM" id="SSF55120">
    <property type="entry name" value="Pseudouridine synthase"/>
    <property type="match status" value="1"/>
</dbReference>
<dbReference type="PANTHER" id="PTHR11142:SF5">
    <property type="entry name" value="TRNA PSEUDOURIDINE(38_39) SYNTHASE"/>
    <property type="match status" value="1"/>
</dbReference>
<feature type="domain" description="Pseudouridine synthase I TruA alpha/beta" evidence="5">
    <location>
        <begin position="238"/>
        <end position="347"/>
    </location>
</feature>
<dbReference type="EMBL" id="JBBPBM010000021">
    <property type="protein sequence ID" value="KAK8548927.1"/>
    <property type="molecule type" value="Genomic_DNA"/>
</dbReference>
<gene>
    <name evidence="6" type="ORF">V6N12_061829</name>
</gene>
<reference evidence="6 7" key="1">
    <citation type="journal article" date="2024" name="G3 (Bethesda)">
        <title>Genome assembly of Hibiscus sabdariffa L. provides insights into metabolisms of medicinal natural products.</title>
        <authorList>
            <person name="Kim T."/>
        </authorList>
    </citation>
    <scope>NUCLEOTIDE SEQUENCE [LARGE SCALE GENOMIC DNA]</scope>
    <source>
        <strain evidence="6">TK-2024</strain>
        <tissue evidence="6">Old leaves</tissue>
    </source>
</reference>
<dbReference type="InterPro" id="IPR041707">
    <property type="entry name" value="Pus3-like"/>
</dbReference>
<dbReference type="HAMAP" id="MF_00171">
    <property type="entry name" value="TruA"/>
    <property type="match status" value="1"/>
</dbReference>
<dbReference type="InterPro" id="IPR020097">
    <property type="entry name" value="PsdUridine_synth_TruA_a/b_dom"/>
</dbReference>
<accession>A0ABR2DY77</accession>
<name>A0ABR2DY77_9ROSI</name>
<dbReference type="PANTHER" id="PTHR11142">
    <property type="entry name" value="PSEUDOURIDYLATE SYNTHASE"/>
    <property type="match status" value="1"/>
</dbReference>
<evidence type="ECO:0000256" key="4">
    <source>
        <dbReference type="SAM" id="MobiDB-lite"/>
    </source>
</evidence>
<feature type="compositionally biased region" description="Basic and acidic residues" evidence="4">
    <location>
        <begin position="51"/>
        <end position="63"/>
    </location>
</feature>
<keyword evidence="7" id="KW-1185">Reference proteome</keyword>
<proteinExistence type="inferred from homology"/>
<evidence type="ECO:0000259" key="5">
    <source>
        <dbReference type="Pfam" id="PF01416"/>
    </source>
</evidence>
<dbReference type="InterPro" id="IPR020095">
    <property type="entry name" value="PsdUridine_synth_TruA_C"/>
</dbReference>
<dbReference type="InterPro" id="IPR020094">
    <property type="entry name" value="TruA/RsuA/RluB/E/F_N"/>
</dbReference>
<dbReference type="InterPro" id="IPR020103">
    <property type="entry name" value="PsdUridine_synth_cat_dom_sf"/>
</dbReference>
<protein>
    <recommendedName>
        <fullName evidence="5">Pseudouridine synthase I TruA alpha/beta domain-containing protein</fullName>
    </recommendedName>
</protein>
<keyword evidence="3" id="KW-0413">Isomerase</keyword>
<evidence type="ECO:0000313" key="7">
    <source>
        <dbReference type="Proteomes" id="UP001472677"/>
    </source>
</evidence>
<evidence type="ECO:0000256" key="2">
    <source>
        <dbReference type="ARBA" id="ARBA00022694"/>
    </source>
</evidence>
<evidence type="ECO:0000313" key="6">
    <source>
        <dbReference type="EMBL" id="KAK8548927.1"/>
    </source>
</evidence>
<dbReference type="Gene3D" id="3.30.70.660">
    <property type="entry name" value="Pseudouridine synthase I, catalytic domain, C-terminal subdomain"/>
    <property type="match status" value="1"/>
</dbReference>
<dbReference type="InterPro" id="IPR001406">
    <property type="entry name" value="PsdUridine_synth_TruA"/>
</dbReference>
<organism evidence="6 7">
    <name type="scientific">Hibiscus sabdariffa</name>
    <name type="common">roselle</name>
    <dbReference type="NCBI Taxonomy" id="183260"/>
    <lineage>
        <taxon>Eukaryota</taxon>
        <taxon>Viridiplantae</taxon>
        <taxon>Streptophyta</taxon>
        <taxon>Embryophyta</taxon>
        <taxon>Tracheophyta</taxon>
        <taxon>Spermatophyta</taxon>
        <taxon>Magnoliopsida</taxon>
        <taxon>eudicotyledons</taxon>
        <taxon>Gunneridae</taxon>
        <taxon>Pentapetalae</taxon>
        <taxon>rosids</taxon>
        <taxon>malvids</taxon>
        <taxon>Malvales</taxon>
        <taxon>Malvaceae</taxon>
        <taxon>Malvoideae</taxon>
        <taxon>Hibiscus</taxon>
    </lineage>
</organism>
<evidence type="ECO:0000256" key="3">
    <source>
        <dbReference type="ARBA" id="ARBA00023235"/>
    </source>
</evidence>
<dbReference type="NCBIfam" id="TIGR00071">
    <property type="entry name" value="hisT_truA"/>
    <property type="match status" value="1"/>
</dbReference>
<feature type="region of interest" description="Disordered" evidence="4">
    <location>
        <begin position="51"/>
        <end position="76"/>
    </location>
</feature>
<comment type="similarity">
    <text evidence="1">Belongs to the tRNA pseudouridine synthase TruA family.</text>
</comment>
<dbReference type="Proteomes" id="UP001472677">
    <property type="component" value="Unassembled WGS sequence"/>
</dbReference>
<comment type="caution">
    <text evidence="6">The sequence shown here is derived from an EMBL/GenBank/DDBJ whole genome shotgun (WGS) entry which is preliminary data.</text>
</comment>
<dbReference type="CDD" id="cd02569">
    <property type="entry name" value="PseudoU_synth_ScPus3"/>
    <property type="match status" value="1"/>
</dbReference>
<dbReference type="Gene3D" id="3.30.70.580">
    <property type="entry name" value="Pseudouridine synthase I, catalytic domain, N-terminal subdomain"/>
    <property type="match status" value="1"/>
</dbReference>
<sequence length="430" mass="48662">MSNVTSESGSDVVGSLIPQLQALQNRVKKLEAENAKLSSQLSKCCCHKGVESQRKNTGGDETRKKKATERNPGYNLTIMSHHPKRYVALKVMYFGQRFYGFASEAQMDPTVESEIFKALEKTRLLVGDRKESQYSRCGRTDKGVSSVGQVIALFLRSNLKETDANNRISGELIPEMQIEGEIDYVRVLNRVLPSDIRILGWSPVSIDFSARFSCLSREYKYFFWRGNLNLPAMENAGKKFIGEHDFRNFCKMDAANVHNYKRRVTQFEISSSSMRFEGDQLCAIKVKGSAFLWHQVRCMVAVLFMIGQGLESVDLIDELLDIEKTPRKPQYAMAPEIPLILQSCEFEDVKFICSSDSGKALLIHLENEGRAYQLQSAIFQEAALSCLPLANEQSLLNDGTIKKVASHIPLLSRPTEPSYEERRSKLDSRR</sequence>
<evidence type="ECO:0000256" key="1">
    <source>
        <dbReference type="ARBA" id="ARBA00009375"/>
    </source>
</evidence>